<dbReference type="Pfam" id="PF12937">
    <property type="entry name" value="F-box-like"/>
    <property type="match status" value="1"/>
</dbReference>
<dbReference type="Gene3D" id="3.80.10.10">
    <property type="entry name" value="Ribonuclease Inhibitor"/>
    <property type="match status" value="4"/>
</dbReference>
<evidence type="ECO:0000313" key="2">
    <source>
        <dbReference type="EMBL" id="KAL0487445.1"/>
    </source>
</evidence>
<sequence length="576" mass="65169">MHDHDSFPNDTLIGIFSYLDYFSLSKVAAVCELWRELAFSHVENIEYNTYKKYTVGTTNALALQTNKTSSTSFHPFYQYPVTHLVTHISNHCYRLKSLSLVGCNDIHPDMLSAISTLPRLKRLDLSNSRITGHENACYEGLKVLFTQCTHLNWLSLSDLQNRLSEAAVINYIPNMVNLTYLDVTSCYTIDDNCIQSISKIKNLKELNINKCFKISDRGMSFICDGLPKLESLMMANVNTNITSDFFDQLNKMKGLKKFDTSNTRMDFEVYQNLKHLEKLIEFSCKSTRINSEGIGMLCSDITRLDIMSCPNVDDSCMSIIGSMVELKELNISHCTNVTQVGVRDFLIPSPQRLVLLNLSGCRSISSEGLALLAKSDKLTKIKKLMMSCTHCYNNVLLAFSDPECPIQALREFVCNYAVDRYNLGDEGLIPFIKKHNKLTKLMLSGAMAITTQSIKCMSEYLTELYILNLCECTTLMNEEELVQSGDRYSLSSLKYLQLSQSNVGDQLLNGWVAGHSSLVTLDISYCIKITDEGISMFCGKLPEHLRELDLSSNYRITEKALVLIPKRVYVTEPYTV</sequence>
<dbReference type="SMART" id="SM00256">
    <property type="entry name" value="FBOX"/>
    <property type="match status" value="1"/>
</dbReference>
<reference evidence="2 3" key="1">
    <citation type="submission" date="2024-03" db="EMBL/GenBank/DDBJ databases">
        <title>The Acrasis kona genome and developmental transcriptomes reveal deep origins of eukaryotic multicellular pathways.</title>
        <authorList>
            <person name="Sheikh S."/>
            <person name="Fu C.-J."/>
            <person name="Brown M.W."/>
            <person name="Baldauf S.L."/>
        </authorList>
    </citation>
    <scope>NUCLEOTIDE SEQUENCE [LARGE SCALE GENOMIC DNA]</scope>
    <source>
        <strain evidence="2 3">ATCC MYA-3509</strain>
    </source>
</reference>
<organism evidence="2 3">
    <name type="scientific">Acrasis kona</name>
    <dbReference type="NCBI Taxonomy" id="1008807"/>
    <lineage>
        <taxon>Eukaryota</taxon>
        <taxon>Discoba</taxon>
        <taxon>Heterolobosea</taxon>
        <taxon>Tetramitia</taxon>
        <taxon>Eutetramitia</taxon>
        <taxon>Acrasidae</taxon>
        <taxon>Acrasis</taxon>
    </lineage>
</organism>
<dbReference type="InterPro" id="IPR032675">
    <property type="entry name" value="LRR_dom_sf"/>
</dbReference>
<dbReference type="Gene3D" id="1.20.1280.50">
    <property type="match status" value="1"/>
</dbReference>
<evidence type="ECO:0000259" key="1">
    <source>
        <dbReference type="PROSITE" id="PS50181"/>
    </source>
</evidence>
<dbReference type="PROSITE" id="PS50181">
    <property type="entry name" value="FBOX"/>
    <property type="match status" value="1"/>
</dbReference>
<dbReference type="SUPFAM" id="SSF52047">
    <property type="entry name" value="RNI-like"/>
    <property type="match status" value="2"/>
</dbReference>
<evidence type="ECO:0000313" key="3">
    <source>
        <dbReference type="Proteomes" id="UP001431209"/>
    </source>
</evidence>
<dbReference type="AlphaFoldDB" id="A0AAW2ZDE9"/>
<accession>A0AAW2ZDE9</accession>
<dbReference type="InterPro" id="IPR001810">
    <property type="entry name" value="F-box_dom"/>
</dbReference>
<keyword evidence="3" id="KW-1185">Reference proteome</keyword>
<dbReference type="GO" id="GO:0031146">
    <property type="term" value="P:SCF-dependent proteasomal ubiquitin-dependent protein catabolic process"/>
    <property type="evidence" value="ECO:0007669"/>
    <property type="project" value="TreeGrafter"/>
</dbReference>
<dbReference type="EMBL" id="JAOPGA020001346">
    <property type="protein sequence ID" value="KAL0487445.1"/>
    <property type="molecule type" value="Genomic_DNA"/>
</dbReference>
<name>A0AAW2ZDE9_9EUKA</name>
<proteinExistence type="predicted"/>
<dbReference type="GO" id="GO:0019005">
    <property type="term" value="C:SCF ubiquitin ligase complex"/>
    <property type="evidence" value="ECO:0007669"/>
    <property type="project" value="TreeGrafter"/>
</dbReference>
<feature type="domain" description="F-box" evidence="1">
    <location>
        <begin position="1"/>
        <end position="53"/>
    </location>
</feature>
<dbReference type="InterPro" id="IPR036047">
    <property type="entry name" value="F-box-like_dom_sf"/>
</dbReference>
<dbReference type="PANTHER" id="PTHR13318">
    <property type="entry name" value="PARTNER OF PAIRED, ISOFORM B-RELATED"/>
    <property type="match status" value="1"/>
</dbReference>
<gene>
    <name evidence="2" type="ORF">AKO1_004184</name>
</gene>
<protein>
    <submittedName>
        <fullName evidence="2">F-box/LRR-repeat protein</fullName>
    </submittedName>
</protein>
<comment type="caution">
    <text evidence="2">The sequence shown here is derived from an EMBL/GenBank/DDBJ whole genome shotgun (WGS) entry which is preliminary data.</text>
</comment>
<dbReference type="InterPro" id="IPR006553">
    <property type="entry name" value="Leu-rich_rpt_Cys-con_subtyp"/>
</dbReference>
<dbReference type="Proteomes" id="UP001431209">
    <property type="component" value="Unassembled WGS sequence"/>
</dbReference>
<dbReference type="InterPro" id="IPR057207">
    <property type="entry name" value="FBXL15_LRR"/>
</dbReference>
<dbReference type="Pfam" id="PF25372">
    <property type="entry name" value="DUF7885"/>
    <property type="match status" value="1"/>
</dbReference>
<dbReference type="SUPFAM" id="SSF81383">
    <property type="entry name" value="F-box domain"/>
    <property type="match status" value="1"/>
</dbReference>
<dbReference type="SMART" id="SM00367">
    <property type="entry name" value="LRR_CC"/>
    <property type="match status" value="8"/>
</dbReference>